<dbReference type="PROSITE" id="PS51257">
    <property type="entry name" value="PROKAR_LIPOPROTEIN"/>
    <property type="match status" value="1"/>
</dbReference>
<dbReference type="Pfam" id="PF00080">
    <property type="entry name" value="Sod_Cu"/>
    <property type="match status" value="1"/>
</dbReference>
<dbReference type="RefSeq" id="WP_189619805.1">
    <property type="nucleotide sequence ID" value="NZ_BMZA01000002.1"/>
</dbReference>
<dbReference type="GO" id="GO:0006801">
    <property type="term" value="P:superoxide metabolic process"/>
    <property type="evidence" value="ECO:0007669"/>
    <property type="project" value="InterPro"/>
</dbReference>
<evidence type="ECO:0000313" key="4">
    <source>
        <dbReference type="EMBL" id="GGY95379.1"/>
    </source>
</evidence>
<reference evidence="4" key="1">
    <citation type="journal article" date="2014" name="Int. J. Syst. Evol. Microbiol.">
        <title>Complete genome sequence of Corynebacterium casei LMG S-19264T (=DSM 44701T), isolated from a smear-ripened cheese.</title>
        <authorList>
            <consortium name="US DOE Joint Genome Institute (JGI-PGF)"/>
            <person name="Walter F."/>
            <person name="Albersmeier A."/>
            <person name="Kalinowski J."/>
            <person name="Ruckert C."/>
        </authorList>
    </citation>
    <scope>NUCLEOTIDE SEQUENCE</scope>
    <source>
        <strain evidence="4">KCTC 32255</strain>
    </source>
</reference>
<evidence type="ECO:0000259" key="3">
    <source>
        <dbReference type="Pfam" id="PF00080"/>
    </source>
</evidence>
<dbReference type="GO" id="GO:0005507">
    <property type="term" value="F:copper ion binding"/>
    <property type="evidence" value="ECO:0007669"/>
    <property type="project" value="InterPro"/>
</dbReference>
<protein>
    <submittedName>
        <fullName evidence="4">Superoxide dismutase [Cu-Zn]</fullName>
    </submittedName>
</protein>
<organism evidence="4 5">
    <name type="scientific">Novosphingobium colocasiae</name>
    <dbReference type="NCBI Taxonomy" id="1256513"/>
    <lineage>
        <taxon>Bacteria</taxon>
        <taxon>Pseudomonadati</taxon>
        <taxon>Pseudomonadota</taxon>
        <taxon>Alphaproteobacteria</taxon>
        <taxon>Sphingomonadales</taxon>
        <taxon>Sphingomonadaceae</taxon>
        <taxon>Novosphingobium</taxon>
    </lineage>
</organism>
<dbReference type="PANTHER" id="PTHR10003">
    <property type="entry name" value="SUPEROXIDE DISMUTASE CU-ZN -RELATED"/>
    <property type="match status" value="1"/>
</dbReference>
<dbReference type="AlphaFoldDB" id="A0A918UE21"/>
<reference evidence="4" key="2">
    <citation type="submission" date="2020-09" db="EMBL/GenBank/DDBJ databases">
        <authorList>
            <person name="Sun Q."/>
            <person name="Kim S."/>
        </authorList>
    </citation>
    <scope>NUCLEOTIDE SEQUENCE</scope>
    <source>
        <strain evidence="4">KCTC 32255</strain>
    </source>
</reference>
<proteinExistence type="inferred from homology"/>
<dbReference type="EMBL" id="BMZA01000002">
    <property type="protein sequence ID" value="GGY95379.1"/>
    <property type="molecule type" value="Genomic_DNA"/>
</dbReference>
<keyword evidence="5" id="KW-1185">Reference proteome</keyword>
<dbReference type="Proteomes" id="UP000648075">
    <property type="component" value="Unassembled WGS sequence"/>
</dbReference>
<evidence type="ECO:0000313" key="5">
    <source>
        <dbReference type="Proteomes" id="UP000648075"/>
    </source>
</evidence>
<name>A0A918UE21_9SPHN</name>
<accession>A0A918UE21</accession>
<dbReference type="Gene3D" id="2.60.40.200">
    <property type="entry name" value="Superoxide dismutase, copper/zinc binding domain"/>
    <property type="match status" value="1"/>
</dbReference>
<sequence>MTSLIRLAAAGSMLLAGCVAHADAPPAPPPAAAPLTVKASVIGLDGATLGTVTLTDAPTGVLISTDLAGLPAGDHGFHFHETGLCDAATKFASAGAHFAAGGMAHGLMAMGGPHGGDMPNQHVGSDGKLVSQVFNSGVTLRAGPHSLLDADGSALVIHAVADDYTSQPAGAAGARIACAVIKPAS</sequence>
<gene>
    <name evidence="4" type="primary">sodC</name>
    <name evidence="4" type="ORF">GCM10011614_07600</name>
</gene>
<dbReference type="InterPro" id="IPR001424">
    <property type="entry name" value="SOD_Cu_Zn_dom"/>
</dbReference>
<feature type="signal peptide" evidence="2">
    <location>
        <begin position="1"/>
        <end position="22"/>
    </location>
</feature>
<dbReference type="InterPro" id="IPR024134">
    <property type="entry name" value="SOD_Cu/Zn_/chaperone"/>
</dbReference>
<dbReference type="SUPFAM" id="SSF49329">
    <property type="entry name" value="Cu,Zn superoxide dismutase-like"/>
    <property type="match status" value="1"/>
</dbReference>
<feature type="chain" id="PRO_5037448674" evidence="2">
    <location>
        <begin position="23"/>
        <end position="185"/>
    </location>
</feature>
<comment type="similarity">
    <text evidence="1">Belongs to the Cu-Zn superoxide dismutase family.</text>
</comment>
<evidence type="ECO:0000256" key="1">
    <source>
        <dbReference type="ARBA" id="ARBA00010457"/>
    </source>
</evidence>
<evidence type="ECO:0000256" key="2">
    <source>
        <dbReference type="SAM" id="SignalP"/>
    </source>
</evidence>
<dbReference type="InterPro" id="IPR036423">
    <property type="entry name" value="SOD-like_Cu/Zn_dom_sf"/>
</dbReference>
<feature type="domain" description="Superoxide dismutase copper/zinc binding" evidence="3">
    <location>
        <begin position="50"/>
        <end position="181"/>
    </location>
</feature>
<keyword evidence="2" id="KW-0732">Signal</keyword>
<comment type="caution">
    <text evidence="4">The sequence shown here is derived from an EMBL/GenBank/DDBJ whole genome shotgun (WGS) entry which is preliminary data.</text>
</comment>